<feature type="compositionally biased region" description="Acidic residues" evidence="1">
    <location>
        <begin position="1"/>
        <end position="17"/>
    </location>
</feature>
<accession>A0A9N9PJP1</accession>
<comment type="caution">
    <text evidence="3">The sequence shown here is derived from an EMBL/GenBank/DDBJ whole genome shotgun (WGS) entry which is preliminary data.</text>
</comment>
<sequence>NVTDQEQDNVTDSEYEESTEKTYKRDRKSGAELPVYEPIENHKEPHKGYATLPHKMQQSTISPLALFHLFFIDYYLQTIVNNTNNYEKLKQANSLKKGCVWTLLTLKKLKIWIAIVIYMGIHKIHGIQIKRFLHISNPYEPSLYWYSKIEPLALQLRDMFKKSYVSSSQISVDEMMICFSGCSMYTVKMKNKPVPEGYKIFSLCDAGYTYTFMFSSRIEDNTDLESIPGINKARCTVWYLVNQLPREKNFHIYMDNYFSSIPLFKYLRKNNISACGTVRTNSSKFLKELKPNNVHLLDWNTLSGVVTNDVLAILWVDNGPVTMLTTIHKII</sequence>
<reference evidence="3" key="1">
    <citation type="submission" date="2021-06" db="EMBL/GenBank/DDBJ databases">
        <authorList>
            <person name="Kallberg Y."/>
            <person name="Tangrot J."/>
            <person name="Rosling A."/>
        </authorList>
    </citation>
    <scope>NUCLEOTIDE SEQUENCE</scope>
    <source>
        <strain evidence="3">FL966</strain>
    </source>
</reference>
<dbReference type="InterPro" id="IPR029526">
    <property type="entry name" value="PGBD"/>
</dbReference>
<feature type="non-terminal residue" evidence="3">
    <location>
        <position position="331"/>
    </location>
</feature>
<dbReference type="Proteomes" id="UP000789759">
    <property type="component" value="Unassembled WGS sequence"/>
</dbReference>
<evidence type="ECO:0000259" key="2">
    <source>
        <dbReference type="Pfam" id="PF13843"/>
    </source>
</evidence>
<dbReference type="PANTHER" id="PTHR46599:SF3">
    <property type="entry name" value="PIGGYBAC TRANSPOSABLE ELEMENT-DERIVED PROTEIN 4"/>
    <property type="match status" value="1"/>
</dbReference>
<protein>
    <submittedName>
        <fullName evidence="3">20892_t:CDS:1</fullName>
    </submittedName>
</protein>
<feature type="region of interest" description="Disordered" evidence="1">
    <location>
        <begin position="1"/>
        <end position="30"/>
    </location>
</feature>
<dbReference type="EMBL" id="CAJVQA010058325">
    <property type="protein sequence ID" value="CAG8827018.1"/>
    <property type="molecule type" value="Genomic_DNA"/>
</dbReference>
<gene>
    <name evidence="3" type="ORF">CPELLU_LOCUS20268</name>
</gene>
<dbReference type="AlphaFoldDB" id="A0A9N9PJP1"/>
<dbReference type="Pfam" id="PF13843">
    <property type="entry name" value="DDE_Tnp_1_7"/>
    <property type="match status" value="2"/>
</dbReference>
<keyword evidence="4" id="KW-1185">Reference proteome</keyword>
<dbReference type="PANTHER" id="PTHR46599">
    <property type="entry name" value="PIGGYBAC TRANSPOSABLE ELEMENT-DERIVED PROTEIN 4"/>
    <property type="match status" value="1"/>
</dbReference>
<feature type="domain" description="PiggyBac transposable element-derived protein" evidence="2">
    <location>
        <begin position="62"/>
        <end position="123"/>
    </location>
</feature>
<name>A0A9N9PJP1_9GLOM</name>
<evidence type="ECO:0000313" key="4">
    <source>
        <dbReference type="Proteomes" id="UP000789759"/>
    </source>
</evidence>
<feature type="non-terminal residue" evidence="3">
    <location>
        <position position="1"/>
    </location>
</feature>
<proteinExistence type="predicted"/>
<evidence type="ECO:0000256" key="1">
    <source>
        <dbReference type="SAM" id="MobiDB-lite"/>
    </source>
</evidence>
<feature type="domain" description="PiggyBac transposable element-derived protein" evidence="2">
    <location>
        <begin position="145"/>
        <end position="328"/>
    </location>
</feature>
<organism evidence="3 4">
    <name type="scientific">Cetraspora pellucida</name>
    <dbReference type="NCBI Taxonomy" id="1433469"/>
    <lineage>
        <taxon>Eukaryota</taxon>
        <taxon>Fungi</taxon>
        <taxon>Fungi incertae sedis</taxon>
        <taxon>Mucoromycota</taxon>
        <taxon>Glomeromycotina</taxon>
        <taxon>Glomeromycetes</taxon>
        <taxon>Diversisporales</taxon>
        <taxon>Gigasporaceae</taxon>
        <taxon>Cetraspora</taxon>
    </lineage>
</organism>
<dbReference type="OrthoDB" id="2400393at2759"/>
<evidence type="ECO:0000313" key="3">
    <source>
        <dbReference type="EMBL" id="CAG8827018.1"/>
    </source>
</evidence>